<organism evidence="1 2">
    <name type="scientific">Daphnia magna</name>
    <dbReference type="NCBI Taxonomy" id="35525"/>
    <lineage>
        <taxon>Eukaryota</taxon>
        <taxon>Metazoa</taxon>
        <taxon>Ecdysozoa</taxon>
        <taxon>Arthropoda</taxon>
        <taxon>Crustacea</taxon>
        <taxon>Branchiopoda</taxon>
        <taxon>Diplostraca</taxon>
        <taxon>Cladocera</taxon>
        <taxon>Anomopoda</taxon>
        <taxon>Daphniidae</taxon>
        <taxon>Daphnia</taxon>
    </lineage>
</organism>
<accession>A0A164KJ25</accession>
<gene>
    <name evidence="1" type="ORF">APZ42_034005</name>
</gene>
<comment type="caution">
    <text evidence="1">The sequence shown here is derived from an EMBL/GenBank/DDBJ whole genome shotgun (WGS) entry which is preliminary data.</text>
</comment>
<evidence type="ECO:0000313" key="1">
    <source>
        <dbReference type="EMBL" id="KZS03302.1"/>
    </source>
</evidence>
<proteinExistence type="predicted"/>
<protein>
    <submittedName>
        <fullName evidence="1">Uncharacterized protein</fullName>
    </submittedName>
</protein>
<name>A0A164KJ25_9CRUS</name>
<evidence type="ECO:0000313" key="2">
    <source>
        <dbReference type="Proteomes" id="UP000076858"/>
    </source>
</evidence>
<keyword evidence="2" id="KW-1185">Reference proteome</keyword>
<sequence>MRKQGATQRPPLSRLLIYMNIHVTDGDACVRNGSWISGSTTERGCGIPNDSSKSLNSFFFLFYRWQSSHLITTSCSHISIEFGKESPRVTPICADSGYDPCNPPSVRNTFYLV</sequence>
<dbReference type="AlphaFoldDB" id="A0A164KJ25"/>
<reference evidence="1 2" key="1">
    <citation type="submission" date="2016-03" db="EMBL/GenBank/DDBJ databases">
        <title>EvidentialGene: Evidence-directed Construction of Genes on Genomes.</title>
        <authorList>
            <person name="Gilbert D.G."/>
            <person name="Choi J.-H."/>
            <person name="Mockaitis K."/>
            <person name="Colbourne J."/>
            <person name="Pfrender M."/>
        </authorList>
    </citation>
    <scope>NUCLEOTIDE SEQUENCE [LARGE SCALE GENOMIC DNA]</scope>
    <source>
        <strain evidence="1 2">Xinb3</strain>
        <tissue evidence="1">Complete organism</tissue>
    </source>
</reference>
<dbReference type="Proteomes" id="UP000076858">
    <property type="component" value="Unassembled WGS sequence"/>
</dbReference>
<dbReference type="EMBL" id="LRGB01003310">
    <property type="protein sequence ID" value="KZS03302.1"/>
    <property type="molecule type" value="Genomic_DNA"/>
</dbReference>